<evidence type="ECO:0000313" key="5">
    <source>
        <dbReference type="EMBL" id="CAG7623517.1"/>
    </source>
</evidence>
<comment type="subcellular location">
    <subcellularLocation>
        <location evidence="3">Cytoplasm</location>
    </subcellularLocation>
</comment>
<dbReference type="NCBIfam" id="NF000586">
    <property type="entry name" value="PRK00011.1"/>
    <property type="match status" value="1"/>
</dbReference>
<comment type="pathway">
    <text evidence="3">Amino-acid biosynthesis; glycine biosynthesis; glycine from L-serine: step 1/1.</text>
</comment>
<proteinExistence type="inferred from homology"/>
<keyword evidence="3" id="KW-0963">Cytoplasm</keyword>
<comment type="subunit">
    <text evidence="3">Homodimer.</text>
</comment>
<keyword evidence="3 5" id="KW-0808">Transferase</keyword>
<dbReference type="AlphaFoldDB" id="A0A916K4G4"/>
<dbReference type="GO" id="GO:0019264">
    <property type="term" value="P:glycine biosynthetic process from serine"/>
    <property type="evidence" value="ECO:0007669"/>
    <property type="project" value="UniProtKB-UniRule"/>
</dbReference>
<keyword evidence="2 3" id="KW-0663">Pyridoxal phosphate</keyword>
<evidence type="ECO:0000256" key="1">
    <source>
        <dbReference type="ARBA" id="ARBA00001933"/>
    </source>
</evidence>
<comment type="pathway">
    <text evidence="3">One-carbon metabolism; tetrahydrofolate interconversion.</text>
</comment>
<comment type="cofactor">
    <cofactor evidence="1 3">
        <name>pyridoxal 5'-phosphate</name>
        <dbReference type="ChEBI" id="CHEBI:597326"/>
    </cofactor>
</comment>
<gene>
    <name evidence="5" type="primary">glyA_1</name>
    <name evidence="3" type="synonym">glyA</name>
    <name evidence="5" type="ORF">PAESOLCIP111_02531</name>
</gene>
<dbReference type="GO" id="GO:0005829">
    <property type="term" value="C:cytosol"/>
    <property type="evidence" value="ECO:0007669"/>
    <property type="project" value="TreeGrafter"/>
</dbReference>
<evidence type="ECO:0000313" key="6">
    <source>
        <dbReference type="Proteomes" id="UP000693672"/>
    </source>
</evidence>
<dbReference type="GO" id="GO:0030170">
    <property type="term" value="F:pyridoxal phosphate binding"/>
    <property type="evidence" value="ECO:0007669"/>
    <property type="project" value="UniProtKB-UniRule"/>
</dbReference>
<dbReference type="InterPro" id="IPR049943">
    <property type="entry name" value="Ser_HO-MeTrfase-like"/>
</dbReference>
<evidence type="ECO:0000259" key="4">
    <source>
        <dbReference type="Pfam" id="PF00464"/>
    </source>
</evidence>
<sequence>MENAVRYLTQYDPEVGALASAEAKRQQRTLSLIPSENYTSKAVQLALATAYANKYAEGYPYVWSDGSREDRRNGRYYRGQEYTNELERLAIRRALQLFTPDPGEYHANVQPLSGAPANLAVLSAFLKPGDTFLGLALDYGGHLTHGHGVNITGQYYNAVQYRLNDSYELDYDEIRRLAKQHAPKIIFCGATAYPLRISFRQLGAIARETGALLVADIAHICGLCVTGCHEHPFPHADIVTTTTHKLLRGPRAGLIVCKKPYGAAIDRALFPGLQGGPHMNAVAAMAVALKEAMSPDYQRYAGQVVRNAKRLSKLLQEEGFKLMGGRTDNHLLLLDVVGSAGGLGAKDGSWLAKQWETAGIVANKNTIPGDTRPWYPSGVRLGTPAITTIGMIDQDMVHVAEWIIRATRHAENETELRRIRDEIGQFMEQFAFESFYV</sequence>
<feature type="site" description="Plays an important role in substrate specificity" evidence="3">
    <location>
        <position position="244"/>
    </location>
</feature>
<comment type="caution">
    <text evidence="5">The sequence shown here is derived from an EMBL/GenBank/DDBJ whole genome shotgun (WGS) entry which is preliminary data.</text>
</comment>
<dbReference type="GO" id="GO:0004372">
    <property type="term" value="F:glycine hydroxymethyltransferase activity"/>
    <property type="evidence" value="ECO:0007669"/>
    <property type="project" value="UniProtKB-UniRule"/>
</dbReference>
<dbReference type="InterPro" id="IPR039429">
    <property type="entry name" value="SHMT-like_dom"/>
</dbReference>
<accession>A0A916K4G4</accession>
<dbReference type="HAMAP" id="MF_00051">
    <property type="entry name" value="SHMT"/>
    <property type="match status" value="1"/>
</dbReference>
<evidence type="ECO:0000256" key="3">
    <source>
        <dbReference type="HAMAP-Rule" id="MF_00051"/>
    </source>
</evidence>
<reference evidence="5" key="1">
    <citation type="submission" date="2021-06" db="EMBL/GenBank/DDBJ databases">
        <authorList>
            <person name="Criscuolo A."/>
        </authorList>
    </citation>
    <scope>NUCLEOTIDE SEQUENCE</scope>
    <source>
        <strain evidence="5">CIP111600</strain>
    </source>
</reference>
<comment type="caution">
    <text evidence="3">Lacks conserved residue(s) required for the propagation of feature annotation.</text>
</comment>
<evidence type="ECO:0000256" key="2">
    <source>
        <dbReference type="ARBA" id="ARBA00022898"/>
    </source>
</evidence>
<dbReference type="PANTHER" id="PTHR11680">
    <property type="entry name" value="SERINE HYDROXYMETHYLTRANSFERASE"/>
    <property type="match status" value="1"/>
</dbReference>
<organism evidence="5 6">
    <name type="scientific">Paenibacillus solanacearum</name>
    <dbReference type="NCBI Taxonomy" id="2048548"/>
    <lineage>
        <taxon>Bacteria</taxon>
        <taxon>Bacillati</taxon>
        <taxon>Bacillota</taxon>
        <taxon>Bacilli</taxon>
        <taxon>Bacillales</taxon>
        <taxon>Paenibacillaceae</taxon>
        <taxon>Paenibacillus</taxon>
    </lineage>
</organism>
<feature type="binding site" evidence="3">
    <location>
        <begin position="141"/>
        <end position="143"/>
    </location>
    <ligand>
        <name>(6S)-5,6,7,8-tetrahydrofolate</name>
        <dbReference type="ChEBI" id="CHEBI:57453"/>
    </ligand>
</feature>
<feature type="binding site" evidence="3">
    <location>
        <position position="137"/>
    </location>
    <ligand>
        <name>(6S)-5,6,7,8-tetrahydrofolate</name>
        <dbReference type="ChEBI" id="CHEBI:57453"/>
    </ligand>
</feature>
<comment type="catalytic activity">
    <reaction evidence="3">
        <text>(6R)-5,10-methylene-5,6,7,8-tetrahydrofolate + glycine + H2O = (6S)-5,6,7,8-tetrahydrofolate + L-serine</text>
        <dbReference type="Rhea" id="RHEA:15481"/>
        <dbReference type="ChEBI" id="CHEBI:15377"/>
        <dbReference type="ChEBI" id="CHEBI:15636"/>
        <dbReference type="ChEBI" id="CHEBI:33384"/>
        <dbReference type="ChEBI" id="CHEBI:57305"/>
        <dbReference type="ChEBI" id="CHEBI:57453"/>
        <dbReference type="EC" id="2.1.2.1"/>
    </reaction>
</comment>
<dbReference type="GO" id="GO:0035999">
    <property type="term" value="P:tetrahydrofolate interconversion"/>
    <property type="evidence" value="ECO:0007669"/>
    <property type="project" value="UniProtKB-UniRule"/>
</dbReference>
<dbReference type="CDD" id="cd00378">
    <property type="entry name" value="SHMT"/>
    <property type="match status" value="1"/>
</dbReference>
<dbReference type="PANTHER" id="PTHR11680:SF50">
    <property type="entry name" value="SERINE HYDROXYMETHYLTRANSFERASE"/>
    <property type="match status" value="1"/>
</dbReference>
<dbReference type="EMBL" id="CAJVAS010000009">
    <property type="protein sequence ID" value="CAG7623517.1"/>
    <property type="molecule type" value="Genomic_DNA"/>
</dbReference>
<comment type="similarity">
    <text evidence="3">Belongs to the SHMT family.</text>
</comment>
<comment type="function">
    <text evidence="3">Catalyzes the reversible interconversion of serine and glycine with tetrahydrofolate (THF) serving as the one-carbon carrier. This reaction serves as the major source of one-carbon groups required for the biosynthesis of purines, thymidylate, methionine, and other important biomolecules. Also exhibits THF-independent aldolase activity toward beta-hydroxyamino acids, producing glycine and aldehydes, via a retro-aldol mechanism.</text>
</comment>
<dbReference type="InterPro" id="IPR001085">
    <property type="entry name" value="Ser_HO-MeTrfase"/>
</dbReference>
<name>A0A916K4G4_9BACL</name>
<dbReference type="Pfam" id="PF00464">
    <property type="entry name" value="SHMT"/>
    <property type="match status" value="1"/>
</dbReference>
<feature type="domain" description="Serine hydroxymethyltransferase-like" evidence="4">
    <location>
        <begin position="8"/>
        <end position="403"/>
    </location>
</feature>
<keyword evidence="6" id="KW-1185">Reference proteome</keyword>
<dbReference type="Proteomes" id="UP000693672">
    <property type="component" value="Unassembled WGS sequence"/>
</dbReference>
<dbReference type="RefSeq" id="WP_218092311.1">
    <property type="nucleotide sequence ID" value="NZ_CAJVAS010000009.1"/>
</dbReference>
<dbReference type="EC" id="2.1.2.1" evidence="3"/>
<feature type="modified residue" description="N6-(pyridoxal phosphate)lysine" evidence="3">
    <location>
        <position position="245"/>
    </location>
</feature>
<keyword evidence="3" id="KW-0028">Amino-acid biosynthesis</keyword>
<dbReference type="PIRSF" id="PIRSF000412">
    <property type="entry name" value="SHMT"/>
    <property type="match status" value="1"/>
</dbReference>
<protein>
    <recommendedName>
        <fullName evidence="3">Serine hydroxymethyltransferase</fullName>
        <shortName evidence="3">SHMT</shortName>
        <shortName evidence="3">Serine methylase</shortName>
        <ecNumber evidence="3">2.1.2.1</ecNumber>
    </recommendedName>
</protein>
<keyword evidence="3" id="KW-0554">One-carbon metabolism</keyword>